<name>A0A6M6CDG0_9PAPI</name>
<evidence type="ECO:0000256" key="7">
    <source>
        <dbReference type="ARBA" id="ARBA00022562"/>
    </source>
</evidence>
<evidence type="ECO:0000256" key="9">
    <source>
        <dbReference type="ARBA" id="ARBA00023015"/>
    </source>
</evidence>
<evidence type="ECO:0000256" key="5">
    <source>
        <dbReference type="ARBA" id="ARBA00022518"/>
    </source>
</evidence>
<keyword evidence="5" id="KW-0244">Early protein</keyword>
<evidence type="ECO:0000313" key="17">
    <source>
        <dbReference type="EMBL" id="QJX58443.1"/>
    </source>
</evidence>
<dbReference type="InterPro" id="IPR012677">
    <property type="entry name" value="Nucleotide-bd_a/b_plait_sf"/>
</dbReference>
<keyword evidence="7" id="KW-1048">Host nucleus</keyword>
<dbReference type="GO" id="GO:0006260">
    <property type="term" value="P:DNA replication"/>
    <property type="evidence" value="ECO:0007669"/>
    <property type="project" value="UniProtKB-KW"/>
</dbReference>
<dbReference type="SUPFAM" id="SSF51332">
    <property type="entry name" value="E2 regulatory, transactivation domain"/>
    <property type="match status" value="1"/>
</dbReference>
<dbReference type="GO" id="GO:0016032">
    <property type="term" value="P:viral process"/>
    <property type="evidence" value="ECO:0007669"/>
    <property type="project" value="InterPro"/>
</dbReference>
<dbReference type="EMBL" id="MT179558">
    <property type="protein sequence ID" value="QJX58436.1"/>
    <property type="molecule type" value="Genomic_DNA"/>
</dbReference>
<dbReference type="Gene3D" id="2.170.200.10">
    <property type="entry name" value="Papillomavirus E2 early protein domain"/>
    <property type="match status" value="1"/>
</dbReference>
<dbReference type="GO" id="GO:0003677">
    <property type="term" value="F:DNA binding"/>
    <property type="evidence" value="ECO:0007669"/>
    <property type="project" value="UniProtKB-KW"/>
</dbReference>
<dbReference type="Pfam" id="PF00508">
    <property type="entry name" value="PPV_E2_N"/>
    <property type="match status" value="1"/>
</dbReference>
<feature type="compositionally biased region" description="Gly residues" evidence="13">
    <location>
        <begin position="269"/>
        <end position="278"/>
    </location>
</feature>
<evidence type="ECO:0000259" key="15">
    <source>
        <dbReference type="Pfam" id="PF00511"/>
    </source>
</evidence>
<keyword evidence="4" id="KW-0678">Repressor</keyword>
<evidence type="ECO:0000313" key="16">
    <source>
        <dbReference type="EMBL" id="QJX58436.1"/>
    </source>
</evidence>
<feature type="compositionally biased region" description="Low complexity" evidence="13">
    <location>
        <begin position="212"/>
        <end position="224"/>
    </location>
</feature>
<dbReference type="InterPro" id="IPR035975">
    <property type="entry name" value="E2/EBNA1_C_sf"/>
</dbReference>
<accession>A0A6M6CDG0</accession>
<dbReference type="Gene3D" id="3.30.70.330">
    <property type="match status" value="1"/>
</dbReference>
<dbReference type="GO" id="GO:0042025">
    <property type="term" value="C:host cell nucleus"/>
    <property type="evidence" value="ECO:0007669"/>
    <property type="project" value="UniProtKB-SubCell"/>
</dbReference>
<keyword evidence="12" id="KW-0804">Transcription</keyword>
<dbReference type="GO" id="GO:0006275">
    <property type="term" value="P:regulation of DNA replication"/>
    <property type="evidence" value="ECO:0007669"/>
    <property type="project" value="InterPro"/>
</dbReference>
<dbReference type="GO" id="GO:0003700">
    <property type="term" value="F:DNA-binding transcription factor activity"/>
    <property type="evidence" value="ECO:0007669"/>
    <property type="project" value="InterPro"/>
</dbReference>
<reference evidence="16" key="1">
    <citation type="submission" date="2020-03" db="EMBL/GenBank/DDBJ databases">
        <authorList>
            <person name="Mashkour N."/>
            <person name="Wirth W."/>
            <person name="Burgess G."/>
            <person name="Elliman J."/>
            <person name="Owens L."/>
            <person name="Ariel E."/>
        </authorList>
    </citation>
    <scope>NUCLEOTIDE SEQUENCE</scope>
    <source>
        <strain evidence="17">K97025</strain>
        <strain evidence="16">QA15788</strain>
    </source>
</reference>
<sequence length="413" mass="46191">MMDANQRLMEVQNIQLSIIEQDSHTLGSILEFYKAMKVEYLLLAAARKKGRLHIGVQRVPPMQVSETKYREASTMIVLIESLMQSQFRDRKFSLHELQYSLVMTPPEYTVKQGPKQVYITYSDPSQTTEQFTKWKTILYQTDDWSERPSLPGTHDPKWFLAHTLTDKNGLFIVDKSGDKDYYAFFSTKEPSSAVARGQWTISSTVPAAAALSRQPSPRRSNSPNLDPCTRSRGSHCGGVSPSNPDTPDTAGVRPRDRTGGLGTPPKSARGGGGRGQSSGGSKLQRGPRVTPRSSRQSKEKNPVSPAEVGQNRKTVSGPGTRLDRLIREARDPPGVIIEGSTSQIKHLRRRIQLGPLKYLRVTSTWHWIVNKKVQKPCKMIVVFSNNAERQTFLHLFRVEGDGISVRLCSFNGL</sequence>
<comment type="similarity">
    <text evidence="2">Belongs to the papillomaviridae E8^E2C protein family.</text>
</comment>
<dbReference type="InterPro" id="IPR036050">
    <property type="entry name" value="Regulatory_protein_E2_N"/>
</dbReference>
<evidence type="ECO:0000256" key="4">
    <source>
        <dbReference type="ARBA" id="ARBA00022491"/>
    </source>
</evidence>
<proteinExistence type="inferred from homology"/>
<evidence type="ECO:0000256" key="3">
    <source>
        <dbReference type="ARBA" id="ARBA00017237"/>
    </source>
</evidence>
<evidence type="ECO:0000256" key="10">
    <source>
        <dbReference type="ARBA" id="ARBA00023125"/>
    </source>
</evidence>
<evidence type="ECO:0000256" key="8">
    <source>
        <dbReference type="ARBA" id="ARBA00022705"/>
    </source>
</evidence>
<comment type="subcellular location">
    <subcellularLocation>
        <location evidence="1">Host nucleus</location>
    </subcellularLocation>
</comment>
<evidence type="ECO:0000256" key="12">
    <source>
        <dbReference type="ARBA" id="ARBA00023163"/>
    </source>
</evidence>
<evidence type="ECO:0000256" key="6">
    <source>
        <dbReference type="ARBA" id="ARBA00022553"/>
    </source>
</evidence>
<keyword evidence="8" id="KW-0235">DNA replication</keyword>
<keyword evidence="11" id="KW-0010">Activator</keyword>
<dbReference type="InterPro" id="IPR042504">
    <property type="entry name" value="Regulatory_protein_E2_N_2"/>
</dbReference>
<keyword evidence="6" id="KW-0597">Phosphoprotein</keyword>
<dbReference type="InterPro" id="IPR042503">
    <property type="entry name" value="Regulatory_protein_E2_N_1"/>
</dbReference>
<feature type="domain" description="Papillomavirus E2 C-terminal" evidence="15">
    <location>
        <begin position="333"/>
        <end position="409"/>
    </location>
</feature>
<dbReference type="InterPro" id="IPR001866">
    <property type="entry name" value="PPV_E2_N"/>
</dbReference>
<evidence type="ECO:0000256" key="1">
    <source>
        <dbReference type="ARBA" id="ARBA00004147"/>
    </source>
</evidence>
<dbReference type="Pfam" id="PF00511">
    <property type="entry name" value="PPV_E2_C"/>
    <property type="match status" value="1"/>
</dbReference>
<gene>
    <name evidence="16" type="primary">E2</name>
</gene>
<evidence type="ECO:0000256" key="2">
    <source>
        <dbReference type="ARBA" id="ARBA00007794"/>
    </source>
</evidence>
<feature type="region of interest" description="Disordered" evidence="13">
    <location>
        <begin position="208"/>
        <end position="322"/>
    </location>
</feature>
<evidence type="ECO:0000256" key="11">
    <source>
        <dbReference type="ARBA" id="ARBA00023159"/>
    </source>
</evidence>
<keyword evidence="9" id="KW-0805">Transcription regulation</keyword>
<dbReference type="EMBL" id="MT179559">
    <property type="protein sequence ID" value="QJX58443.1"/>
    <property type="molecule type" value="Genomic_DNA"/>
</dbReference>
<evidence type="ECO:0000256" key="13">
    <source>
        <dbReference type="SAM" id="MobiDB-lite"/>
    </source>
</evidence>
<protein>
    <recommendedName>
        <fullName evidence="3">Protein E8^E2C</fullName>
    </recommendedName>
</protein>
<dbReference type="InterPro" id="IPR000427">
    <property type="entry name" value="Papillomavirus_E2_C"/>
</dbReference>
<organism evidence="16">
    <name type="scientific">Chelonia mydas papillomavirus 1</name>
    <dbReference type="NCBI Taxonomy" id="485242"/>
    <lineage>
        <taxon>Viruses</taxon>
        <taxon>Monodnaviria</taxon>
        <taxon>Shotokuvirae</taxon>
        <taxon>Cossaviricota</taxon>
        <taxon>Papovaviricetes</taxon>
        <taxon>Zurhausenvirales</taxon>
        <taxon>Papillomaviridae</taxon>
        <taxon>Firstpapillomavirinae</taxon>
        <taxon>Dyozetapapillomavirus</taxon>
        <taxon>Dyozetapapillomavirus 1</taxon>
    </lineage>
</organism>
<dbReference type="SUPFAM" id="SSF54957">
    <property type="entry name" value="Viral DNA-binding domain"/>
    <property type="match status" value="1"/>
</dbReference>
<evidence type="ECO:0000259" key="14">
    <source>
        <dbReference type="Pfam" id="PF00508"/>
    </source>
</evidence>
<dbReference type="Gene3D" id="1.10.287.30">
    <property type="entry name" value="E2 (early) protein, N terminal domain, subdomain 1"/>
    <property type="match status" value="1"/>
</dbReference>
<keyword evidence="10" id="KW-0238">DNA-binding</keyword>
<feature type="domain" description="Papillomavirus E2 N-terminal" evidence="14">
    <location>
        <begin position="2"/>
        <end position="202"/>
    </location>
</feature>